<name>A0A0F9A0U3_9ZZZZ</name>
<reference evidence="1" key="1">
    <citation type="journal article" date="2015" name="Nature">
        <title>Complex archaea that bridge the gap between prokaryotes and eukaryotes.</title>
        <authorList>
            <person name="Spang A."/>
            <person name="Saw J.H."/>
            <person name="Jorgensen S.L."/>
            <person name="Zaremba-Niedzwiedzka K."/>
            <person name="Martijn J."/>
            <person name="Lind A.E."/>
            <person name="van Eijk R."/>
            <person name="Schleper C."/>
            <person name="Guy L."/>
            <person name="Ettema T.J."/>
        </authorList>
    </citation>
    <scope>NUCLEOTIDE SEQUENCE</scope>
</reference>
<protein>
    <submittedName>
        <fullName evidence="1">Uncharacterized protein</fullName>
    </submittedName>
</protein>
<accession>A0A0F9A0U3</accession>
<organism evidence="1">
    <name type="scientific">marine sediment metagenome</name>
    <dbReference type="NCBI Taxonomy" id="412755"/>
    <lineage>
        <taxon>unclassified sequences</taxon>
        <taxon>metagenomes</taxon>
        <taxon>ecological metagenomes</taxon>
    </lineage>
</organism>
<comment type="caution">
    <text evidence="1">The sequence shown here is derived from an EMBL/GenBank/DDBJ whole genome shotgun (WGS) entry which is preliminary data.</text>
</comment>
<sequence>MKRLSGTRMMEMGEALPRNVLYDVEQGSGSMDIAMVQGKVKPPVNTMGEGTDKGLNKTPIVYHIKDIEFCIGGKNKEGNEGPRYLAHRWLWGNVITNKVRGGRTDQKFALC</sequence>
<dbReference type="EMBL" id="LAZR01057346">
    <property type="protein sequence ID" value="KKK72244.1"/>
    <property type="molecule type" value="Genomic_DNA"/>
</dbReference>
<gene>
    <name evidence="1" type="ORF">LCGC14_2905810</name>
</gene>
<proteinExistence type="predicted"/>
<dbReference type="AlphaFoldDB" id="A0A0F9A0U3"/>
<evidence type="ECO:0000313" key="1">
    <source>
        <dbReference type="EMBL" id="KKK72244.1"/>
    </source>
</evidence>